<keyword evidence="2" id="KW-0328">Glycosyltransferase</keyword>
<dbReference type="Pfam" id="PF00201">
    <property type="entry name" value="UDPGT"/>
    <property type="match status" value="1"/>
</dbReference>
<reference evidence="5" key="1">
    <citation type="journal article" date="2021" name="bioRxiv">
        <title>Whole Genome Assembly and Annotation of Northern Wild Rice, Zizania palustris L., Supports a Whole Genome Duplication in the Zizania Genus.</title>
        <authorList>
            <person name="Haas M."/>
            <person name="Kono T."/>
            <person name="Macchietto M."/>
            <person name="Millas R."/>
            <person name="McGilp L."/>
            <person name="Shao M."/>
            <person name="Duquette J."/>
            <person name="Hirsch C.N."/>
            <person name="Kimball J."/>
        </authorList>
    </citation>
    <scope>NUCLEOTIDE SEQUENCE</scope>
    <source>
        <tissue evidence="5">Fresh leaf tissue</tissue>
    </source>
</reference>
<evidence type="ECO:0000256" key="3">
    <source>
        <dbReference type="ARBA" id="ARBA00022679"/>
    </source>
</evidence>
<dbReference type="EMBL" id="JAAALK010000285">
    <property type="protein sequence ID" value="KAG8064563.1"/>
    <property type="molecule type" value="Genomic_DNA"/>
</dbReference>
<proteinExistence type="inferred from homology"/>
<name>A0A8J5VYZ5_ZIZPA</name>
<comment type="caution">
    <text evidence="5">The sequence shown here is derived from an EMBL/GenBank/DDBJ whole genome shotgun (WGS) entry which is preliminary data.</text>
</comment>
<keyword evidence="6" id="KW-1185">Reference proteome</keyword>
<dbReference type="PANTHER" id="PTHR48047">
    <property type="entry name" value="GLYCOSYLTRANSFERASE"/>
    <property type="match status" value="1"/>
</dbReference>
<gene>
    <name evidence="5" type="ORF">GUJ93_ZPchr0004g40159</name>
</gene>
<dbReference type="GO" id="GO:0035251">
    <property type="term" value="F:UDP-glucosyltransferase activity"/>
    <property type="evidence" value="ECO:0007669"/>
    <property type="project" value="TreeGrafter"/>
</dbReference>
<feature type="compositionally biased region" description="Polar residues" evidence="4">
    <location>
        <begin position="43"/>
        <end position="60"/>
    </location>
</feature>
<accession>A0A8J5VYZ5</accession>
<reference evidence="5" key="2">
    <citation type="submission" date="2021-02" db="EMBL/GenBank/DDBJ databases">
        <authorList>
            <person name="Kimball J.A."/>
            <person name="Haas M.W."/>
            <person name="Macchietto M."/>
            <person name="Kono T."/>
            <person name="Duquette J."/>
            <person name="Shao M."/>
        </authorList>
    </citation>
    <scope>NUCLEOTIDE SEQUENCE</scope>
    <source>
        <tissue evidence="5">Fresh leaf tissue</tissue>
    </source>
</reference>
<evidence type="ECO:0000256" key="4">
    <source>
        <dbReference type="SAM" id="MobiDB-lite"/>
    </source>
</evidence>
<evidence type="ECO:0000313" key="5">
    <source>
        <dbReference type="EMBL" id="KAG8064563.1"/>
    </source>
</evidence>
<evidence type="ECO:0000256" key="2">
    <source>
        <dbReference type="ARBA" id="ARBA00022676"/>
    </source>
</evidence>
<evidence type="ECO:0000256" key="1">
    <source>
        <dbReference type="ARBA" id="ARBA00009995"/>
    </source>
</evidence>
<dbReference type="Proteomes" id="UP000729402">
    <property type="component" value="Unassembled WGS sequence"/>
</dbReference>
<dbReference type="PANTHER" id="PTHR48047:SF188">
    <property type="entry name" value="GLYCOSYLTRANSFERASE"/>
    <property type="match status" value="1"/>
</dbReference>
<dbReference type="FunFam" id="3.40.50.2000:FF:000103">
    <property type="entry name" value="Glycosyltransferase"/>
    <property type="match status" value="1"/>
</dbReference>
<dbReference type="AlphaFoldDB" id="A0A8J5VYZ5"/>
<organism evidence="5 6">
    <name type="scientific">Zizania palustris</name>
    <name type="common">Northern wild rice</name>
    <dbReference type="NCBI Taxonomy" id="103762"/>
    <lineage>
        <taxon>Eukaryota</taxon>
        <taxon>Viridiplantae</taxon>
        <taxon>Streptophyta</taxon>
        <taxon>Embryophyta</taxon>
        <taxon>Tracheophyta</taxon>
        <taxon>Spermatophyta</taxon>
        <taxon>Magnoliopsida</taxon>
        <taxon>Liliopsida</taxon>
        <taxon>Poales</taxon>
        <taxon>Poaceae</taxon>
        <taxon>BOP clade</taxon>
        <taxon>Oryzoideae</taxon>
        <taxon>Oryzeae</taxon>
        <taxon>Zizaniinae</taxon>
        <taxon>Zizania</taxon>
    </lineage>
</organism>
<protein>
    <recommendedName>
        <fullName evidence="7">Glycosyltransferase</fullName>
    </recommendedName>
</protein>
<keyword evidence="3" id="KW-0808">Transferase</keyword>
<feature type="region of interest" description="Disordered" evidence="4">
    <location>
        <begin position="33"/>
        <end position="61"/>
    </location>
</feature>
<sequence length="444" mass="47589">MTTLGLILPCAISFTDFIVQVDFSRTKVTSVGSYHSPERCTAPPQTLQSPSSRPPATSQAYGVRASSADDNSFIIFHELPFVPADYGLPAGCESSDAIPASRIIDLLEAYEMLQPAFDEFVAGVTATAGSVVCVVSDPFMAWTVTVARRHGCTHSFFASCGAFGSAVVHSLWGHLPVRPDEASRVHLPEYPEVVIDRSQVSSNSLRPATAGKDRGAAFYGRQIPLGYKTDAVLINTVEKFEPTGLAMLRRTLKLPVLPIGPLLRASSGPTSPETPADAASIISFLDSHPPSSVLYISFGSQNSILAEHMTELAAALETTGGTVYLGRQAAGSHCGWNSVLESITHSVPIIGWPLSGEQFYNAKMLDEEWGVCVEVARGNMEGAVVKGKLVSVMQSVMGQTAKAAEMRRRVAEIKEIMEAAWAEGGDESPAMKTLDEFFTAMKLK</sequence>
<evidence type="ECO:0000313" key="6">
    <source>
        <dbReference type="Proteomes" id="UP000729402"/>
    </source>
</evidence>
<evidence type="ECO:0008006" key="7">
    <source>
        <dbReference type="Google" id="ProtNLM"/>
    </source>
</evidence>
<dbReference type="InterPro" id="IPR002213">
    <property type="entry name" value="UDP_glucos_trans"/>
</dbReference>
<comment type="similarity">
    <text evidence="1">Belongs to the UDP-glycosyltransferase family.</text>
</comment>
<dbReference type="OrthoDB" id="5835829at2759"/>
<dbReference type="CDD" id="cd03784">
    <property type="entry name" value="GT1_Gtf-like"/>
    <property type="match status" value="1"/>
</dbReference>